<name>C3ZZQ8_BRAFL</name>
<reference evidence="2" key="1">
    <citation type="journal article" date="2008" name="Nature">
        <title>The amphioxus genome and the evolution of the chordate karyotype.</title>
        <authorList>
            <consortium name="US DOE Joint Genome Institute (JGI-PGF)"/>
            <person name="Putnam N.H."/>
            <person name="Butts T."/>
            <person name="Ferrier D.E.K."/>
            <person name="Furlong R.F."/>
            <person name="Hellsten U."/>
            <person name="Kawashima T."/>
            <person name="Robinson-Rechavi M."/>
            <person name="Shoguchi E."/>
            <person name="Terry A."/>
            <person name="Yu J.-K."/>
            <person name="Benito-Gutierrez E.L."/>
            <person name="Dubchak I."/>
            <person name="Garcia-Fernandez J."/>
            <person name="Gibson-Brown J.J."/>
            <person name="Grigoriev I.V."/>
            <person name="Horton A.C."/>
            <person name="de Jong P.J."/>
            <person name="Jurka J."/>
            <person name="Kapitonov V.V."/>
            <person name="Kohara Y."/>
            <person name="Kuroki Y."/>
            <person name="Lindquist E."/>
            <person name="Lucas S."/>
            <person name="Osoegawa K."/>
            <person name="Pennacchio L.A."/>
            <person name="Salamov A.A."/>
            <person name="Satou Y."/>
            <person name="Sauka-Spengler T."/>
            <person name="Schmutz J."/>
            <person name="Shin-I T."/>
            <person name="Toyoda A."/>
            <person name="Bronner-Fraser M."/>
            <person name="Fujiyama A."/>
            <person name="Holland L.Z."/>
            <person name="Holland P.W.H."/>
            <person name="Satoh N."/>
            <person name="Rokhsar D.S."/>
        </authorList>
    </citation>
    <scope>NUCLEOTIDE SEQUENCE [LARGE SCALE GENOMIC DNA]</scope>
    <source>
        <strain evidence="2">S238N-H82</strain>
        <tissue evidence="2">Testes</tissue>
    </source>
</reference>
<feature type="non-terminal residue" evidence="2">
    <location>
        <position position="1"/>
    </location>
</feature>
<feature type="domain" description="Fibrinogen C-terminal" evidence="1">
    <location>
        <begin position="1"/>
        <end position="105"/>
    </location>
</feature>
<accession>C3ZZQ8</accession>
<dbReference type="AlphaFoldDB" id="C3ZZQ8"/>
<protein>
    <recommendedName>
        <fullName evidence="1">Fibrinogen C-terminal domain-containing protein</fullName>
    </recommendedName>
</protein>
<dbReference type="PANTHER" id="PTHR19143">
    <property type="entry name" value="FIBRINOGEN/TENASCIN/ANGIOPOEITIN"/>
    <property type="match status" value="1"/>
</dbReference>
<dbReference type="PROSITE" id="PS51406">
    <property type="entry name" value="FIBRINOGEN_C_2"/>
    <property type="match status" value="1"/>
</dbReference>
<feature type="non-terminal residue" evidence="2">
    <location>
        <position position="105"/>
    </location>
</feature>
<evidence type="ECO:0000259" key="1">
    <source>
        <dbReference type="PROSITE" id="PS51406"/>
    </source>
</evidence>
<dbReference type="InterPro" id="IPR036056">
    <property type="entry name" value="Fibrinogen-like_C"/>
</dbReference>
<dbReference type="eggNOG" id="KOG2579">
    <property type="taxonomic scope" value="Eukaryota"/>
</dbReference>
<dbReference type="SUPFAM" id="SSF56496">
    <property type="entry name" value="Fibrinogen C-terminal domain-like"/>
    <property type="match status" value="1"/>
</dbReference>
<dbReference type="InterPro" id="IPR050373">
    <property type="entry name" value="Fibrinogen_C-term_domain"/>
</dbReference>
<organism>
    <name type="scientific">Branchiostoma floridae</name>
    <name type="common">Florida lancelet</name>
    <name type="synonym">Amphioxus</name>
    <dbReference type="NCBI Taxonomy" id="7739"/>
    <lineage>
        <taxon>Eukaryota</taxon>
        <taxon>Metazoa</taxon>
        <taxon>Chordata</taxon>
        <taxon>Cephalochordata</taxon>
        <taxon>Leptocardii</taxon>
        <taxon>Amphioxiformes</taxon>
        <taxon>Branchiostomatidae</taxon>
        <taxon>Branchiostoma</taxon>
    </lineage>
</organism>
<dbReference type="InParanoid" id="C3ZZQ8"/>
<dbReference type="Gene3D" id="3.90.215.10">
    <property type="entry name" value="Gamma Fibrinogen, chain A, domain 1"/>
    <property type="match status" value="1"/>
</dbReference>
<dbReference type="SMART" id="SM00186">
    <property type="entry name" value="FBG"/>
    <property type="match status" value="1"/>
</dbReference>
<dbReference type="STRING" id="7739.C3ZZQ8"/>
<dbReference type="InterPro" id="IPR002181">
    <property type="entry name" value="Fibrinogen_a/b/g_C_dom"/>
</dbReference>
<proteinExistence type="predicted"/>
<dbReference type="EMBL" id="GG666763">
    <property type="protein sequence ID" value="EEN41968.1"/>
    <property type="molecule type" value="Genomic_DNA"/>
</dbReference>
<dbReference type="Pfam" id="PF00147">
    <property type="entry name" value="Fibrinogen_C"/>
    <property type="match status" value="1"/>
</dbReference>
<gene>
    <name evidence="2" type="ORF">BRAFLDRAFT_179192</name>
</gene>
<dbReference type="InterPro" id="IPR014716">
    <property type="entry name" value="Fibrinogen_a/b/g_C_1"/>
</dbReference>
<dbReference type="PANTHER" id="PTHR19143:SF458">
    <property type="entry name" value="FIBRINOGEN C-TERMINAL DOMAIN-CONTAINING PROTEIN-RELATED"/>
    <property type="match status" value="1"/>
</dbReference>
<evidence type="ECO:0000313" key="2">
    <source>
        <dbReference type="EMBL" id="EEN41968.1"/>
    </source>
</evidence>
<sequence>FSRNWDEYKAGFGQPTGELWLGNDRLHQLTAGRDYQLYVELEDQEGEMAFALYSSFQVGSSEEKYRLTVSGYTGTAGDALDKHNQQFFSTRDMDNDGNEAINCAQ</sequence>